<evidence type="ECO:0000313" key="1">
    <source>
        <dbReference type="EMBL" id="MCZ8380605.1"/>
    </source>
</evidence>
<accession>A0ABT4PVJ8</accession>
<reference evidence="1" key="1">
    <citation type="submission" date="2022-12" db="EMBL/GenBank/DDBJ databases">
        <authorList>
            <person name="Deng Y."/>
            <person name="Zhang Y.-Q."/>
        </authorList>
    </citation>
    <scope>NUCLEOTIDE SEQUENCE</scope>
    <source>
        <strain evidence="1">CPCC 205372</strain>
    </source>
</reference>
<evidence type="ECO:0000313" key="2">
    <source>
        <dbReference type="Proteomes" id="UP001142153"/>
    </source>
</evidence>
<keyword evidence="1" id="KW-0808">Transferase</keyword>
<keyword evidence="1" id="KW-0489">Methyltransferase</keyword>
<keyword evidence="2" id="KW-1185">Reference proteome</keyword>
<dbReference type="GO" id="GO:0032259">
    <property type="term" value="P:methylation"/>
    <property type="evidence" value="ECO:0007669"/>
    <property type="project" value="UniProtKB-KW"/>
</dbReference>
<dbReference type="RefSeq" id="WP_269895210.1">
    <property type="nucleotide sequence ID" value="NZ_JAPZPY010000007.1"/>
</dbReference>
<name>A0ABT4PVJ8_9MYCO</name>
<dbReference type="Pfam" id="PF13578">
    <property type="entry name" value="Methyltransf_24"/>
    <property type="match status" value="1"/>
</dbReference>
<dbReference type="SUPFAM" id="SSF53335">
    <property type="entry name" value="S-adenosyl-L-methionine-dependent methyltransferases"/>
    <property type="match status" value="1"/>
</dbReference>
<proteinExistence type="predicted"/>
<organism evidence="1 2">
    <name type="scientific">Mycobacterium hippophais</name>
    <dbReference type="NCBI Taxonomy" id="3016340"/>
    <lineage>
        <taxon>Bacteria</taxon>
        <taxon>Bacillati</taxon>
        <taxon>Actinomycetota</taxon>
        <taxon>Actinomycetes</taxon>
        <taxon>Mycobacteriales</taxon>
        <taxon>Mycobacteriaceae</taxon>
        <taxon>Mycobacterium</taxon>
    </lineage>
</organism>
<comment type="caution">
    <text evidence="1">The sequence shown here is derived from an EMBL/GenBank/DDBJ whole genome shotgun (WGS) entry which is preliminary data.</text>
</comment>
<dbReference type="GO" id="GO:0008168">
    <property type="term" value="F:methyltransferase activity"/>
    <property type="evidence" value="ECO:0007669"/>
    <property type="project" value="UniProtKB-KW"/>
</dbReference>
<gene>
    <name evidence="1" type="ORF">O6P37_17190</name>
</gene>
<protein>
    <submittedName>
        <fullName evidence="1">Class I SAM-dependent methyltransferase</fullName>
    </submittedName>
</protein>
<dbReference type="InterPro" id="IPR029063">
    <property type="entry name" value="SAM-dependent_MTases_sf"/>
</dbReference>
<dbReference type="Gene3D" id="3.40.50.150">
    <property type="entry name" value="Vaccinia Virus protein VP39"/>
    <property type="match status" value="1"/>
</dbReference>
<sequence length="211" mass="23218">MTQTVREMTRLKRRARWELLRSGGLPLEGSSSASELLYLVQTVRRTNARLVGEIGFNAGFSSYAVLASCPQANVVSFDLCEHAVSRAAKRLMDRKFPGRHTLICGDSSETVPSFAAENPDVRLDVAFIDGGHEYEAAKADIDNMRALCSPDTAVIMDDLTPWHSWGKGPHQAWREAIEAGAVSQTEIFKDGEPVDVLEPPGVRAWALGRYT</sequence>
<dbReference type="Proteomes" id="UP001142153">
    <property type="component" value="Unassembled WGS sequence"/>
</dbReference>
<dbReference type="EMBL" id="JAPZPY010000007">
    <property type="protein sequence ID" value="MCZ8380605.1"/>
    <property type="molecule type" value="Genomic_DNA"/>
</dbReference>